<keyword evidence="4" id="KW-1185">Reference proteome</keyword>
<organism evidence="3 4">
    <name type="scientific">Tetrapyrgos nigripes</name>
    <dbReference type="NCBI Taxonomy" id="182062"/>
    <lineage>
        <taxon>Eukaryota</taxon>
        <taxon>Fungi</taxon>
        <taxon>Dikarya</taxon>
        <taxon>Basidiomycota</taxon>
        <taxon>Agaricomycotina</taxon>
        <taxon>Agaricomycetes</taxon>
        <taxon>Agaricomycetidae</taxon>
        <taxon>Agaricales</taxon>
        <taxon>Marasmiineae</taxon>
        <taxon>Marasmiaceae</taxon>
        <taxon>Tetrapyrgos</taxon>
    </lineage>
</organism>
<dbReference type="AlphaFoldDB" id="A0A8H5CXH6"/>
<evidence type="ECO:0000256" key="1">
    <source>
        <dbReference type="SAM" id="MobiDB-lite"/>
    </source>
</evidence>
<dbReference type="Pfam" id="PF05699">
    <property type="entry name" value="Dimer_Tnp_hAT"/>
    <property type="match status" value="1"/>
</dbReference>
<evidence type="ECO:0000259" key="2">
    <source>
        <dbReference type="Pfam" id="PF05699"/>
    </source>
</evidence>
<dbReference type="PANTHER" id="PTHR23272:SF161">
    <property type="entry name" value="ZINC FINGER BED DOMAIN-CONTAINING PROTEIN RICESLEEPER 1-LIKE"/>
    <property type="match status" value="1"/>
</dbReference>
<feature type="domain" description="HAT C-terminal dimerisation" evidence="2">
    <location>
        <begin position="167"/>
        <end position="253"/>
    </location>
</feature>
<dbReference type="PANTHER" id="PTHR23272">
    <property type="entry name" value="BED FINGER-RELATED"/>
    <property type="match status" value="1"/>
</dbReference>
<dbReference type="InterPro" id="IPR008906">
    <property type="entry name" value="HATC_C_dom"/>
</dbReference>
<name>A0A8H5CXH6_9AGAR</name>
<dbReference type="InterPro" id="IPR012337">
    <property type="entry name" value="RNaseH-like_sf"/>
</dbReference>
<accession>A0A8H5CXH6</accession>
<reference evidence="3 4" key="1">
    <citation type="journal article" date="2020" name="ISME J.">
        <title>Uncovering the hidden diversity of litter-decomposition mechanisms in mushroom-forming fungi.</title>
        <authorList>
            <person name="Floudas D."/>
            <person name="Bentzer J."/>
            <person name="Ahren D."/>
            <person name="Johansson T."/>
            <person name="Persson P."/>
            <person name="Tunlid A."/>
        </authorList>
    </citation>
    <scope>NUCLEOTIDE SEQUENCE [LARGE SCALE GENOMIC DNA]</scope>
    <source>
        <strain evidence="3 4">CBS 291.85</strain>
    </source>
</reference>
<dbReference type="Proteomes" id="UP000559256">
    <property type="component" value="Unassembled WGS sequence"/>
</dbReference>
<dbReference type="EMBL" id="JAACJM010000081">
    <property type="protein sequence ID" value="KAF5349398.1"/>
    <property type="molecule type" value="Genomic_DNA"/>
</dbReference>
<dbReference type="SUPFAM" id="SSF53098">
    <property type="entry name" value="Ribonuclease H-like"/>
    <property type="match status" value="1"/>
</dbReference>
<sequence>MIVFSQVFTEVTNLMSHADMPTLPFVLPMYRHMEKKLQTLKKGLTLPPVFSTALNAGLLKLNKYYDLARTNQFYVIATVCHPTFCLNWFGKRHSDEYQQAKALFEHVYESYSQAVPVGSNSVSPRKPKKTSGNDKLFESLWNEMPSDSEDESLPDIQGSSSQTSDELEQYFSGEGGQGEMKKPLQWWKTHCKTTEDQRGFPIISRIARDFLAIPGTSVSVERLFSKSRHLCSDVRSSMKAETTTQAMCAKIWLKDGLFEFHSHKLISHKIRSSEKSVSN</sequence>
<evidence type="ECO:0000313" key="4">
    <source>
        <dbReference type="Proteomes" id="UP000559256"/>
    </source>
</evidence>
<dbReference type="GO" id="GO:0046983">
    <property type="term" value="F:protein dimerization activity"/>
    <property type="evidence" value="ECO:0007669"/>
    <property type="project" value="InterPro"/>
</dbReference>
<proteinExistence type="predicted"/>
<evidence type="ECO:0000313" key="3">
    <source>
        <dbReference type="EMBL" id="KAF5349398.1"/>
    </source>
</evidence>
<comment type="caution">
    <text evidence="3">The sequence shown here is derived from an EMBL/GenBank/DDBJ whole genome shotgun (WGS) entry which is preliminary data.</text>
</comment>
<gene>
    <name evidence="3" type="ORF">D9758_015516</name>
</gene>
<feature type="region of interest" description="Disordered" evidence="1">
    <location>
        <begin position="145"/>
        <end position="165"/>
    </location>
</feature>
<protein>
    <recommendedName>
        <fullName evidence="2">HAT C-terminal dimerisation domain-containing protein</fullName>
    </recommendedName>
</protein>
<dbReference type="OrthoDB" id="3264316at2759"/>